<sequence length="56" mass="6168">MHPKEVLQGYVLQRGVVSIAIATQANFEQNNHILIHAKVATMCIPSFLLLAVLVVQ</sequence>
<dbReference type="Proteomes" id="UP000789920">
    <property type="component" value="Unassembled WGS sequence"/>
</dbReference>
<dbReference type="EMBL" id="CAJVQC010034123">
    <property type="protein sequence ID" value="CAG8755704.1"/>
    <property type="molecule type" value="Genomic_DNA"/>
</dbReference>
<proteinExistence type="predicted"/>
<feature type="non-terminal residue" evidence="1">
    <location>
        <position position="56"/>
    </location>
</feature>
<protein>
    <submittedName>
        <fullName evidence="1">36561_t:CDS:1</fullName>
    </submittedName>
</protein>
<keyword evidence="2" id="KW-1185">Reference proteome</keyword>
<accession>A0ACA9QKP4</accession>
<comment type="caution">
    <text evidence="1">The sequence shown here is derived from an EMBL/GenBank/DDBJ whole genome shotgun (WGS) entry which is preliminary data.</text>
</comment>
<organism evidence="1 2">
    <name type="scientific">Racocetra persica</name>
    <dbReference type="NCBI Taxonomy" id="160502"/>
    <lineage>
        <taxon>Eukaryota</taxon>
        <taxon>Fungi</taxon>
        <taxon>Fungi incertae sedis</taxon>
        <taxon>Mucoromycota</taxon>
        <taxon>Glomeromycotina</taxon>
        <taxon>Glomeromycetes</taxon>
        <taxon>Diversisporales</taxon>
        <taxon>Gigasporaceae</taxon>
        <taxon>Racocetra</taxon>
    </lineage>
</organism>
<gene>
    <name evidence="1" type="ORF">RPERSI_LOCUS14655</name>
</gene>
<evidence type="ECO:0000313" key="1">
    <source>
        <dbReference type="EMBL" id="CAG8755704.1"/>
    </source>
</evidence>
<evidence type="ECO:0000313" key="2">
    <source>
        <dbReference type="Proteomes" id="UP000789920"/>
    </source>
</evidence>
<reference evidence="1" key="1">
    <citation type="submission" date="2021-06" db="EMBL/GenBank/DDBJ databases">
        <authorList>
            <person name="Kallberg Y."/>
            <person name="Tangrot J."/>
            <person name="Rosling A."/>
        </authorList>
    </citation>
    <scope>NUCLEOTIDE SEQUENCE</scope>
    <source>
        <strain evidence="1">MA461A</strain>
    </source>
</reference>
<name>A0ACA9QKP4_9GLOM</name>